<dbReference type="EMBL" id="KK583439">
    <property type="protein sequence ID" value="KDO18415.1"/>
    <property type="molecule type" value="Genomic_DNA"/>
</dbReference>
<dbReference type="GeneID" id="24137870"/>
<dbReference type="KEGG" id="spar:SPRG_16227"/>
<evidence type="ECO:0000313" key="1">
    <source>
        <dbReference type="EMBL" id="KDO18415.1"/>
    </source>
</evidence>
<keyword evidence="2" id="KW-1185">Reference proteome</keyword>
<reference evidence="1 2" key="1">
    <citation type="journal article" date="2013" name="PLoS Genet.">
        <title>Distinctive expansion of potential virulence genes in the genome of the oomycete fish pathogen Saprolegnia parasitica.</title>
        <authorList>
            <person name="Jiang R.H."/>
            <person name="de Bruijn I."/>
            <person name="Haas B.J."/>
            <person name="Belmonte R."/>
            <person name="Lobach L."/>
            <person name="Christie J."/>
            <person name="van den Ackerveken G."/>
            <person name="Bottin A."/>
            <person name="Bulone V."/>
            <person name="Diaz-Moreno S.M."/>
            <person name="Dumas B."/>
            <person name="Fan L."/>
            <person name="Gaulin E."/>
            <person name="Govers F."/>
            <person name="Grenville-Briggs L.J."/>
            <person name="Horner N.R."/>
            <person name="Levin J.Z."/>
            <person name="Mammella M."/>
            <person name="Meijer H.J."/>
            <person name="Morris P."/>
            <person name="Nusbaum C."/>
            <person name="Oome S."/>
            <person name="Phillips A.J."/>
            <person name="van Rooyen D."/>
            <person name="Rzeszutek E."/>
            <person name="Saraiva M."/>
            <person name="Secombes C.J."/>
            <person name="Seidl M.F."/>
            <person name="Snel B."/>
            <person name="Stassen J.H."/>
            <person name="Sykes S."/>
            <person name="Tripathy S."/>
            <person name="van den Berg H."/>
            <person name="Vega-Arreguin J.C."/>
            <person name="Wawra S."/>
            <person name="Young S.K."/>
            <person name="Zeng Q."/>
            <person name="Dieguez-Uribeondo J."/>
            <person name="Russ C."/>
            <person name="Tyler B.M."/>
            <person name="van West P."/>
        </authorList>
    </citation>
    <scope>NUCLEOTIDE SEQUENCE [LARGE SCALE GENOMIC DNA]</scope>
    <source>
        <strain evidence="1 2">CBS 223.65</strain>
    </source>
</reference>
<dbReference type="AlphaFoldDB" id="A0A067BNT5"/>
<sequence length="107" mass="11965">MKTPVDDCSRFAHPQPLEDQALDIRWFLHAVSTVLVWSGPLDRRYAALLSDMLGDLSVLLAESSLHLPTSFLPQLLDALLRVTSDRFADPALLLRVPPLLVSQQTNF</sequence>
<dbReference type="Proteomes" id="UP000030745">
    <property type="component" value="Unassembled WGS sequence"/>
</dbReference>
<evidence type="ECO:0000313" key="2">
    <source>
        <dbReference type="Proteomes" id="UP000030745"/>
    </source>
</evidence>
<protein>
    <submittedName>
        <fullName evidence="1">Uncharacterized protein</fullName>
    </submittedName>
</protein>
<organism evidence="1 2">
    <name type="scientific">Saprolegnia parasitica (strain CBS 223.65)</name>
    <dbReference type="NCBI Taxonomy" id="695850"/>
    <lineage>
        <taxon>Eukaryota</taxon>
        <taxon>Sar</taxon>
        <taxon>Stramenopiles</taxon>
        <taxon>Oomycota</taxon>
        <taxon>Saprolegniomycetes</taxon>
        <taxon>Saprolegniales</taxon>
        <taxon>Saprolegniaceae</taxon>
        <taxon>Saprolegnia</taxon>
    </lineage>
</organism>
<name>A0A067BNT5_SAPPC</name>
<accession>A0A067BNT5</accession>
<gene>
    <name evidence="1" type="ORF">SPRG_16227</name>
</gene>
<proteinExistence type="predicted"/>
<dbReference type="RefSeq" id="XP_012210880.1">
    <property type="nucleotide sequence ID" value="XM_012355490.1"/>
</dbReference>
<dbReference type="VEuPathDB" id="FungiDB:SPRG_16227"/>